<evidence type="ECO:0000256" key="8">
    <source>
        <dbReference type="RuleBase" id="RU363108"/>
    </source>
</evidence>
<comment type="caution">
    <text evidence="9">The sequence shown here is derived from an EMBL/GenBank/DDBJ whole genome shotgun (WGS) entry which is preliminary data.</text>
</comment>
<dbReference type="Pfam" id="PF08395">
    <property type="entry name" value="7tm_7"/>
    <property type="match status" value="1"/>
</dbReference>
<feature type="non-terminal residue" evidence="9">
    <location>
        <position position="425"/>
    </location>
</feature>
<accession>A0AAD7ZM43</accession>
<feature type="transmembrane region" description="Helical" evidence="8">
    <location>
        <begin position="406"/>
        <end position="424"/>
    </location>
</feature>
<dbReference type="GO" id="GO:0050909">
    <property type="term" value="P:sensory perception of taste"/>
    <property type="evidence" value="ECO:0007669"/>
    <property type="project" value="InterPro"/>
</dbReference>
<dbReference type="Proteomes" id="UP001233999">
    <property type="component" value="Unassembled WGS sequence"/>
</dbReference>
<feature type="transmembrane region" description="Helical" evidence="8">
    <location>
        <begin position="89"/>
        <end position="106"/>
    </location>
</feature>
<name>A0AAD7ZM43_DIPPU</name>
<evidence type="ECO:0000256" key="1">
    <source>
        <dbReference type="ARBA" id="ARBA00004651"/>
    </source>
</evidence>
<sequence>MANTDRCLKHVLRDLAPILVMSKIVGIFPFSIENNLKSNRKCVTFHLKGIIISMVIMAVMFVGMCSILLRYYISDHDYVVEIIRNTFNLPLNVSVGIVTIILNMTTNRNKYEEFVNRFITITDNLRKYRIPEYSSKICIHFINVTLVIINGIVLPFLCYDTVYWGKKYSFIGGLMRFSYFVNTVLTLQYCTFVLSIYSSLKQMVIITETCFKRRYYQNSEAEYRIKDYFLINRNTVSSYMYQYKAFNLSAKTTMKQRDKPAENIYLYEVFTFRRMYNEIYETALLVDFIHGIPILLEIVREIISLTANFYDIIKHLNVMGNRVTVLSYFLWSKVFWCFINLAALSCITSCCHLATFEAMKLKEQLQKQLLKYPISCDLINQLKLFTEQISANEINFTAFGVFKLNASMLSASLVTVVTYVIILVQ</sequence>
<reference evidence="9" key="2">
    <citation type="submission" date="2023-05" db="EMBL/GenBank/DDBJ databases">
        <authorList>
            <person name="Fouks B."/>
        </authorList>
    </citation>
    <scope>NUCLEOTIDE SEQUENCE</scope>
    <source>
        <strain evidence="9">Stay&amp;Tobe</strain>
        <tissue evidence="9">Testes</tissue>
    </source>
</reference>
<comment type="caution">
    <text evidence="8">Lacks conserved residue(s) required for the propagation of feature annotation.</text>
</comment>
<comment type="similarity">
    <text evidence="8">Belongs to the insect chemoreceptor superfamily. Gustatory receptor (GR) family.</text>
</comment>
<feature type="transmembrane region" description="Helical" evidence="8">
    <location>
        <begin position="45"/>
        <end position="69"/>
    </location>
</feature>
<dbReference type="GO" id="GO:0007635">
    <property type="term" value="P:chemosensory behavior"/>
    <property type="evidence" value="ECO:0007669"/>
    <property type="project" value="TreeGrafter"/>
</dbReference>
<reference evidence="9" key="1">
    <citation type="journal article" date="2023" name="IScience">
        <title>Live-bearing cockroach genome reveals convergent evolutionary mechanisms linked to viviparity in insects and beyond.</title>
        <authorList>
            <person name="Fouks B."/>
            <person name="Harrison M.C."/>
            <person name="Mikhailova A.A."/>
            <person name="Marchal E."/>
            <person name="English S."/>
            <person name="Carruthers M."/>
            <person name="Jennings E.C."/>
            <person name="Chiamaka E.L."/>
            <person name="Frigard R.A."/>
            <person name="Pippel M."/>
            <person name="Attardo G.M."/>
            <person name="Benoit J.B."/>
            <person name="Bornberg-Bauer E."/>
            <person name="Tobe S.S."/>
        </authorList>
    </citation>
    <scope>NUCLEOTIDE SEQUENCE</scope>
    <source>
        <strain evidence="9">Stay&amp;Tobe</strain>
    </source>
</reference>
<keyword evidence="3 8" id="KW-0812">Transmembrane</keyword>
<keyword evidence="7 8" id="KW-0807">Transducer</keyword>
<evidence type="ECO:0000256" key="2">
    <source>
        <dbReference type="ARBA" id="ARBA00022475"/>
    </source>
</evidence>
<dbReference type="GO" id="GO:0007165">
    <property type="term" value="P:signal transduction"/>
    <property type="evidence" value="ECO:0007669"/>
    <property type="project" value="UniProtKB-KW"/>
</dbReference>
<evidence type="ECO:0000256" key="6">
    <source>
        <dbReference type="ARBA" id="ARBA00023170"/>
    </source>
</evidence>
<dbReference type="GO" id="GO:0030425">
    <property type="term" value="C:dendrite"/>
    <property type="evidence" value="ECO:0007669"/>
    <property type="project" value="TreeGrafter"/>
</dbReference>
<keyword evidence="6 8" id="KW-0675">Receptor</keyword>
<keyword evidence="10" id="KW-1185">Reference proteome</keyword>
<dbReference type="EMBL" id="JASPKZ010007790">
    <property type="protein sequence ID" value="KAJ9582602.1"/>
    <property type="molecule type" value="Genomic_DNA"/>
</dbReference>
<dbReference type="GO" id="GO:0043025">
    <property type="term" value="C:neuronal cell body"/>
    <property type="evidence" value="ECO:0007669"/>
    <property type="project" value="TreeGrafter"/>
</dbReference>
<proteinExistence type="inferred from homology"/>
<evidence type="ECO:0000256" key="4">
    <source>
        <dbReference type="ARBA" id="ARBA00022989"/>
    </source>
</evidence>
<feature type="transmembrane region" description="Helical" evidence="8">
    <location>
        <begin position="137"/>
        <end position="157"/>
    </location>
</feature>
<evidence type="ECO:0000313" key="9">
    <source>
        <dbReference type="EMBL" id="KAJ9582602.1"/>
    </source>
</evidence>
<dbReference type="PANTHER" id="PTHR21143">
    <property type="entry name" value="INVERTEBRATE GUSTATORY RECEPTOR"/>
    <property type="match status" value="1"/>
</dbReference>
<keyword evidence="4 8" id="KW-1133">Transmembrane helix</keyword>
<feature type="transmembrane region" description="Helical" evidence="8">
    <location>
        <begin position="177"/>
        <end position="197"/>
    </location>
</feature>
<dbReference type="GO" id="GO:0030424">
    <property type="term" value="C:axon"/>
    <property type="evidence" value="ECO:0007669"/>
    <property type="project" value="TreeGrafter"/>
</dbReference>
<evidence type="ECO:0000256" key="7">
    <source>
        <dbReference type="ARBA" id="ARBA00023224"/>
    </source>
</evidence>
<dbReference type="PANTHER" id="PTHR21143:SF133">
    <property type="entry name" value="GUSTATORY AND PHEROMONE RECEPTOR 32A-RELATED"/>
    <property type="match status" value="1"/>
</dbReference>
<keyword evidence="5 8" id="KW-0472">Membrane</keyword>
<keyword evidence="2 8" id="KW-1003">Cell membrane</keyword>
<protein>
    <recommendedName>
        <fullName evidence="8">Gustatory receptor</fullName>
    </recommendedName>
</protein>
<evidence type="ECO:0000256" key="3">
    <source>
        <dbReference type="ARBA" id="ARBA00022692"/>
    </source>
</evidence>
<evidence type="ECO:0000313" key="10">
    <source>
        <dbReference type="Proteomes" id="UP001233999"/>
    </source>
</evidence>
<evidence type="ECO:0000256" key="5">
    <source>
        <dbReference type="ARBA" id="ARBA00023136"/>
    </source>
</evidence>
<dbReference type="AlphaFoldDB" id="A0AAD7ZM43"/>
<gene>
    <name evidence="9" type="ORF">L9F63_023061</name>
</gene>
<dbReference type="GO" id="GO:0008049">
    <property type="term" value="P:male courtship behavior"/>
    <property type="evidence" value="ECO:0007669"/>
    <property type="project" value="TreeGrafter"/>
</dbReference>
<comment type="function">
    <text evidence="8">Gustatory receptor which mediates acceptance or avoidance behavior, depending on its substrates.</text>
</comment>
<organism evidence="9 10">
    <name type="scientific">Diploptera punctata</name>
    <name type="common">Pacific beetle cockroach</name>
    <dbReference type="NCBI Taxonomy" id="6984"/>
    <lineage>
        <taxon>Eukaryota</taxon>
        <taxon>Metazoa</taxon>
        <taxon>Ecdysozoa</taxon>
        <taxon>Arthropoda</taxon>
        <taxon>Hexapoda</taxon>
        <taxon>Insecta</taxon>
        <taxon>Pterygota</taxon>
        <taxon>Neoptera</taxon>
        <taxon>Polyneoptera</taxon>
        <taxon>Dictyoptera</taxon>
        <taxon>Blattodea</taxon>
        <taxon>Blaberoidea</taxon>
        <taxon>Blaberidae</taxon>
        <taxon>Diplopterinae</taxon>
        <taxon>Diploptera</taxon>
    </lineage>
</organism>
<dbReference type="InterPro" id="IPR013604">
    <property type="entry name" value="7TM_chemorcpt"/>
</dbReference>
<feature type="transmembrane region" description="Helical" evidence="8">
    <location>
        <begin position="334"/>
        <end position="355"/>
    </location>
</feature>
<comment type="subcellular location">
    <subcellularLocation>
        <location evidence="1 8">Cell membrane</location>
        <topology evidence="1 8">Multi-pass membrane protein</topology>
    </subcellularLocation>
</comment>
<dbReference type="GO" id="GO:0005886">
    <property type="term" value="C:plasma membrane"/>
    <property type="evidence" value="ECO:0007669"/>
    <property type="project" value="UniProtKB-SubCell"/>
</dbReference>